<proteinExistence type="predicted"/>
<gene>
    <name evidence="2" type="ORF">A0U91_07720</name>
</gene>
<dbReference type="EMBL" id="CP014687">
    <property type="protein sequence ID" value="AQT04822.1"/>
    <property type="molecule type" value="Genomic_DNA"/>
</dbReference>
<feature type="region of interest" description="Disordered" evidence="1">
    <location>
        <begin position="1"/>
        <end position="22"/>
    </location>
</feature>
<reference evidence="2 3" key="1">
    <citation type="submission" date="2016-03" db="EMBL/GenBank/DDBJ databases">
        <title>Acetic acid bacteria sequencing.</title>
        <authorList>
            <person name="Brandt J."/>
            <person name="Jakob F."/>
            <person name="Vogel R.F."/>
        </authorList>
    </citation>
    <scope>NUCLEOTIDE SEQUENCE [LARGE SCALE GENOMIC DNA]</scope>
    <source>
        <strain evidence="2 3">TMW2.1084</strain>
    </source>
</reference>
<protein>
    <submittedName>
        <fullName evidence="2">Uncharacterized protein</fullName>
    </submittedName>
</protein>
<organism evidence="2 3">
    <name type="scientific">Acetobacter persici</name>
    <dbReference type="NCBI Taxonomy" id="1076596"/>
    <lineage>
        <taxon>Bacteria</taxon>
        <taxon>Pseudomonadati</taxon>
        <taxon>Pseudomonadota</taxon>
        <taxon>Alphaproteobacteria</taxon>
        <taxon>Acetobacterales</taxon>
        <taxon>Acetobacteraceae</taxon>
        <taxon>Acetobacter</taxon>
    </lineage>
</organism>
<sequence length="137" mass="15512">MTPPTNWPNPERPGAPLFPENYGKHKLIDKETGNELNADWNNADEEWLLPNGWLSAKNAATHFAYVECVSVELTPTQITEMLAGERERCVSAFAAHGERAELAYNDSTGDEEKQYWRGAINTFEECRDEIRHMGDVS</sequence>
<evidence type="ECO:0000256" key="1">
    <source>
        <dbReference type="SAM" id="MobiDB-lite"/>
    </source>
</evidence>
<evidence type="ECO:0000313" key="2">
    <source>
        <dbReference type="EMBL" id="AQT04822.1"/>
    </source>
</evidence>
<dbReference type="KEGG" id="aper:A0U91_07720"/>
<dbReference type="RefSeq" id="WP_077930661.1">
    <property type="nucleotide sequence ID" value="NZ_CP014687.1"/>
</dbReference>
<name>A0A1U9LEI5_9PROT</name>
<dbReference type="AlphaFoldDB" id="A0A1U9LEI5"/>
<dbReference type="Proteomes" id="UP000189055">
    <property type="component" value="Chromosome"/>
</dbReference>
<evidence type="ECO:0000313" key="3">
    <source>
        <dbReference type="Proteomes" id="UP000189055"/>
    </source>
</evidence>
<feature type="compositionally biased region" description="Pro residues" evidence="1">
    <location>
        <begin position="1"/>
        <end position="13"/>
    </location>
</feature>
<accession>A0A1U9LEI5</accession>